<organism evidence="5 6">
    <name type="scientific">Herbaspirillum frisingense GSF30</name>
    <dbReference type="NCBI Taxonomy" id="864073"/>
    <lineage>
        <taxon>Bacteria</taxon>
        <taxon>Pseudomonadati</taxon>
        <taxon>Pseudomonadota</taxon>
        <taxon>Betaproteobacteria</taxon>
        <taxon>Burkholderiales</taxon>
        <taxon>Oxalobacteraceae</taxon>
        <taxon>Herbaspirillum</taxon>
    </lineage>
</organism>
<evidence type="ECO:0000256" key="4">
    <source>
        <dbReference type="RuleBase" id="RU003788"/>
    </source>
</evidence>
<dbReference type="InterPro" id="IPR023347">
    <property type="entry name" value="Lysozyme_dom_sf"/>
</dbReference>
<dbReference type="AlphaFoldDB" id="A0AAI9IGW0"/>
<name>A0AAI9IGW0_9BURK</name>
<comment type="similarity">
    <text evidence="4">Belongs to the glycosyl hydrolase 24 family.</text>
</comment>
<comment type="catalytic activity">
    <reaction evidence="4">
        <text>Hydrolysis of (1-&gt;4)-beta-linkages between N-acetylmuramic acid and N-acetyl-D-glucosamine residues in a peptidoglycan and between N-acetyl-D-glucosamine residues in chitodextrins.</text>
        <dbReference type="EC" id="3.2.1.17"/>
    </reaction>
</comment>
<proteinExistence type="inferred from homology"/>
<dbReference type="InterPro" id="IPR051018">
    <property type="entry name" value="Bacteriophage_GH24"/>
</dbReference>
<keyword evidence="2 4" id="KW-0081">Bacteriolytic enzyme</keyword>
<evidence type="ECO:0000256" key="3">
    <source>
        <dbReference type="ARBA" id="ARBA00023200"/>
    </source>
</evidence>
<dbReference type="SUPFAM" id="SSF53955">
    <property type="entry name" value="Lysozyme-like"/>
    <property type="match status" value="1"/>
</dbReference>
<dbReference type="InterPro" id="IPR023346">
    <property type="entry name" value="Lysozyme-like_dom_sf"/>
</dbReference>
<dbReference type="EC" id="3.2.1.17" evidence="4"/>
<dbReference type="GO" id="GO:0031640">
    <property type="term" value="P:killing of cells of another organism"/>
    <property type="evidence" value="ECO:0007669"/>
    <property type="project" value="UniProtKB-KW"/>
</dbReference>
<keyword evidence="4 5" id="KW-0378">Hydrolase</keyword>
<dbReference type="EMBL" id="AEEC02000005">
    <property type="protein sequence ID" value="EOA05774.1"/>
    <property type="molecule type" value="Genomic_DNA"/>
</dbReference>
<evidence type="ECO:0000313" key="5">
    <source>
        <dbReference type="EMBL" id="EOA05774.1"/>
    </source>
</evidence>
<reference evidence="5 6" key="1">
    <citation type="journal article" date="2013" name="Front. Microbiol.">
        <title>The genome of the endophytic bacterium H. frisingense GSF30(T) identifies diverse strategies in the Herbaspirillum genus to interact with plants.</title>
        <authorList>
            <person name="Straub D."/>
            <person name="Rothballer M."/>
            <person name="Hartmann A."/>
            <person name="Ludewig U."/>
        </authorList>
    </citation>
    <scope>NUCLEOTIDE SEQUENCE [LARGE SCALE GENOMIC DNA]</scope>
    <source>
        <strain evidence="5 6">GSF30</strain>
    </source>
</reference>
<evidence type="ECO:0000313" key="6">
    <source>
        <dbReference type="Proteomes" id="UP000006772"/>
    </source>
</evidence>
<evidence type="ECO:0000256" key="1">
    <source>
        <dbReference type="ARBA" id="ARBA00022529"/>
    </source>
</evidence>
<evidence type="ECO:0000256" key="2">
    <source>
        <dbReference type="ARBA" id="ARBA00022638"/>
    </source>
</evidence>
<accession>A0AAI9IGW0</accession>
<dbReference type="PANTHER" id="PTHR38107">
    <property type="match status" value="1"/>
</dbReference>
<dbReference type="InterPro" id="IPR033907">
    <property type="entry name" value="Endolysin_autolysin"/>
</dbReference>
<comment type="caution">
    <text evidence="5">The sequence shown here is derived from an EMBL/GenBank/DDBJ whole genome shotgun (WGS) entry which is preliminary data.</text>
</comment>
<dbReference type="GO" id="GO:0016998">
    <property type="term" value="P:cell wall macromolecule catabolic process"/>
    <property type="evidence" value="ECO:0007669"/>
    <property type="project" value="InterPro"/>
</dbReference>
<dbReference type="PANTHER" id="PTHR38107:SF3">
    <property type="entry name" value="LYSOZYME RRRD-RELATED"/>
    <property type="match status" value="1"/>
</dbReference>
<dbReference type="GO" id="GO:0009253">
    <property type="term" value="P:peptidoglycan catabolic process"/>
    <property type="evidence" value="ECO:0007669"/>
    <property type="project" value="InterPro"/>
</dbReference>
<gene>
    <name evidence="5" type="ORF">HFRIS_004928</name>
</gene>
<dbReference type="Proteomes" id="UP000006772">
    <property type="component" value="Unassembled WGS sequence"/>
</dbReference>
<dbReference type="CDD" id="cd00737">
    <property type="entry name" value="lyz_endolysin_autolysin"/>
    <property type="match status" value="1"/>
</dbReference>
<dbReference type="GO" id="GO:0042742">
    <property type="term" value="P:defense response to bacterium"/>
    <property type="evidence" value="ECO:0007669"/>
    <property type="project" value="UniProtKB-KW"/>
</dbReference>
<dbReference type="Pfam" id="PF00959">
    <property type="entry name" value="Phage_lysozyme"/>
    <property type="match status" value="1"/>
</dbReference>
<dbReference type="Gene3D" id="1.10.530.40">
    <property type="match status" value="1"/>
</dbReference>
<keyword evidence="1 4" id="KW-0929">Antimicrobial</keyword>
<protein>
    <recommendedName>
        <fullName evidence="4">Lysozyme</fullName>
        <ecNumber evidence="4">3.2.1.17</ecNumber>
    </recommendedName>
</protein>
<dbReference type="RefSeq" id="WP_006462140.1">
    <property type="nucleotide sequence ID" value="NZ_AEEC02000005.1"/>
</dbReference>
<dbReference type="InterPro" id="IPR002196">
    <property type="entry name" value="Glyco_hydro_24"/>
</dbReference>
<keyword evidence="3" id="KW-1035">Host cytoplasm</keyword>
<dbReference type="GO" id="GO:0003796">
    <property type="term" value="F:lysozyme activity"/>
    <property type="evidence" value="ECO:0007669"/>
    <property type="project" value="UniProtKB-EC"/>
</dbReference>
<sequence>MRDDVLIAAALLAAAYIVMSRQQDGVGWDGISETVLTTFDEVAGAFTDQPLQDMNTSQNGIDMLKARERLRLTRYSLGDGGYTWGYGHFDTNPNALPETITRDQAEAIFADDLVSRGEKWVKLYVNVPVSQQQFDALVSIAFNMSPRSFKKFADQVNAGNGIDAIADQSVSWVSANLQNGIRNRRDDEKRLFNEGIYA</sequence>
<keyword evidence="4" id="KW-0326">Glycosidase</keyword>